<evidence type="ECO:0000313" key="11">
    <source>
        <dbReference type="Proteomes" id="UP000252255"/>
    </source>
</evidence>
<gene>
    <name evidence="10" type="ORF">TH30_09490</name>
</gene>
<evidence type="ECO:0000259" key="7">
    <source>
        <dbReference type="Pfam" id="PF00441"/>
    </source>
</evidence>
<comment type="cofactor">
    <cofactor evidence="1 6">
        <name>FAD</name>
        <dbReference type="ChEBI" id="CHEBI:57692"/>
    </cofactor>
</comment>
<dbReference type="PROSITE" id="PS00073">
    <property type="entry name" value="ACYL_COA_DH_2"/>
    <property type="match status" value="1"/>
</dbReference>
<dbReference type="Pfam" id="PF02771">
    <property type="entry name" value="Acyl-CoA_dh_N"/>
    <property type="match status" value="1"/>
</dbReference>
<dbReference type="RefSeq" id="WP_114097806.1">
    <property type="nucleotide sequence ID" value="NZ_JPWI01000005.1"/>
</dbReference>
<dbReference type="InterPro" id="IPR037069">
    <property type="entry name" value="AcylCoA_DH/ox_N_sf"/>
</dbReference>
<keyword evidence="5 6" id="KW-0560">Oxidoreductase</keyword>
<proteinExistence type="inferred from homology"/>
<reference evidence="10 11" key="1">
    <citation type="submission" date="2014-07" db="EMBL/GenBank/DDBJ databases">
        <title>Draft genome sequence of Thalassospira profundimaris PR54-5.</title>
        <authorList>
            <person name="Lai Q."/>
            <person name="Shao Z."/>
        </authorList>
    </citation>
    <scope>NUCLEOTIDE SEQUENCE [LARGE SCALE GENOMIC DNA]</scope>
    <source>
        <strain evidence="10 11">PR54-5</strain>
    </source>
</reference>
<keyword evidence="3 6" id="KW-0285">Flavoprotein</keyword>
<organism evidence="10 11">
    <name type="scientific">Thalassospira profundimaris</name>
    <dbReference type="NCBI Taxonomy" id="502049"/>
    <lineage>
        <taxon>Bacteria</taxon>
        <taxon>Pseudomonadati</taxon>
        <taxon>Pseudomonadota</taxon>
        <taxon>Alphaproteobacteria</taxon>
        <taxon>Rhodospirillales</taxon>
        <taxon>Thalassospiraceae</taxon>
        <taxon>Thalassospira</taxon>
    </lineage>
</organism>
<dbReference type="FunFam" id="2.40.110.10:FF:000015">
    <property type="entry name" value="Acyl-CoA dehydrogenase"/>
    <property type="match status" value="1"/>
</dbReference>
<comment type="caution">
    <text evidence="10">The sequence shown here is derived from an EMBL/GenBank/DDBJ whole genome shotgun (WGS) entry which is preliminary data.</text>
</comment>
<dbReference type="InterPro" id="IPR036250">
    <property type="entry name" value="AcylCo_DH-like_C"/>
</dbReference>
<dbReference type="InterPro" id="IPR046373">
    <property type="entry name" value="Acyl-CoA_Oxase/DH_mid-dom_sf"/>
</dbReference>
<dbReference type="OrthoDB" id="5510711at2"/>
<dbReference type="InterPro" id="IPR006089">
    <property type="entry name" value="Acyl-CoA_DH_CS"/>
</dbReference>
<protein>
    <submittedName>
        <fullName evidence="10">Acyl-CoA dehydrogenase</fullName>
    </submittedName>
</protein>
<feature type="domain" description="Acyl-CoA dehydrogenase/oxidase C-terminal" evidence="7">
    <location>
        <begin position="404"/>
        <end position="552"/>
    </location>
</feature>
<feature type="domain" description="Acyl-CoA oxidase/dehydrogenase middle" evidence="8">
    <location>
        <begin position="289"/>
        <end position="389"/>
    </location>
</feature>
<evidence type="ECO:0000256" key="6">
    <source>
        <dbReference type="RuleBase" id="RU362125"/>
    </source>
</evidence>
<dbReference type="SUPFAM" id="SSF56645">
    <property type="entry name" value="Acyl-CoA dehydrogenase NM domain-like"/>
    <property type="match status" value="1"/>
</dbReference>
<dbReference type="SUPFAM" id="SSF47203">
    <property type="entry name" value="Acyl-CoA dehydrogenase C-terminal domain-like"/>
    <property type="match status" value="1"/>
</dbReference>
<dbReference type="Proteomes" id="UP000252255">
    <property type="component" value="Unassembled WGS sequence"/>
</dbReference>
<dbReference type="InterPro" id="IPR009100">
    <property type="entry name" value="AcylCoA_DH/oxidase_NM_dom_sf"/>
</dbReference>
<feature type="domain" description="Acyl-CoA dehydrogenase/oxidase N-terminal" evidence="9">
    <location>
        <begin position="172"/>
        <end position="283"/>
    </location>
</feature>
<accession>A0A367WXV6</accession>
<dbReference type="InterPro" id="IPR009075">
    <property type="entry name" value="AcylCo_DH/oxidase_C"/>
</dbReference>
<comment type="similarity">
    <text evidence="2 6">Belongs to the acyl-CoA dehydrogenase family.</text>
</comment>
<dbReference type="GO" id="GO:0003995">
    <property type="term" value="F:acyl-CoA dehydrogenase activity"/>
    <property type="evidence" value="ECO:0007669"/>
    <property type="project" value="InterPro"/>
</dbReference>
<keyword evidence="4 6" id="KW-0274">FAD</keyword>
<evidence type="ECO:0000259" key="8">
    <source>
        <dbReference type="Pfam" id="PF02770"/>
    </source>
</evidence>
<dbReference type="InterPro" id="IPR013786">
    <property type="entry name" value="AcylCoA_DH/ox_N"/>
</dbReference>
<dbReference type="Gene3D" id="1.20.140.10">
    <property type="entry name" value="Butyryl-CoA Dehydrogenase, subunit A, domain 3"/>
    <property type="match status" value="1"/>
</dbReference>
<evidence type="ECO:0000256" key="3">
    <source>
        <dbReference type="ARBA" id="ARBA00022630"/>
    </source>
</evidence>
<dbReference type="AlphaFoldDB" id="A0A367WXV6"/>
<dbReference type="PANTHER" id="PTHR43884:SF25">
    <property type="entry name" value="ACYL-COA DEHYDROGENASE YDBM-RELATED"/>
    <property type="match status" value="1"/>
</dbReference>
<dbReference type="Gene3D" id="1.10.540.10">
    <property type="entry name" value="Acyl-CoA dehydrogenase/oxidase, N-terminal domain"/>
    <property type="match status" value="1"/>
</dbReference>
<evidence type="ECO:0000256" key="5">
    <source>
        <dbReference type="ARBA" id="ARBA00023002"/>
    </source>
</evidence>
<dbReference type="Gene3D" id="2.40.110.10">
    <property type="entry name" value="Butyryl-CoA Dehydrogenase, subunit A, domain 2"/>
    <property type="match status" value="1"/>
</dbReference>
<dbReference type="Pfam" id="PF00441">
    <property type="entry name" value="Acyl-CoA_dh_1"/>
    <property type="match status" value="1"/>
</dbReference>
<name>A0A367WXV6_9PROT</name>
<dbReference type="InterPro" id="IPR006091">
    <property type="entry name" value="Acyl-CoA_Oxase/DH_mid-dom"/>
</dbReference>
<dbReference type="PANTHER" id="PTHR43884">
    <property type="entry name" value="ACYL-COA DEHYDROGENASE"/>
    <property type="match status" value="1"/>
</dbReference>
<dbReference type="EMBL" id="JPWI01000005">
    <property type="protein sequence ID" value="RCK46059.1"/>
    <property type="molecule type" value="Genomic_DNA"/>
</dbReference>
<evidence type="ECO:0000256" key="4">
    <source>
        <dbReference type="ARBA" id="ARBA00022827"/>
    </source>
</evidence>
<dbReference type="Pfam" id="PF02770">
    <property type="entry name" value="Acyl-CoA_dh_M"/>
    <property type="match status" value="1"/>
</dbReference>
<evidence type="ECO:0000256" key="1">
    <source>
        <dbReference type="ARBA" id="ARBA00001974"/>
    </source>
</evidence>
<sequence length="555" mass="60563">MTDTALLPDLDQLCDDALAALASLYDATENAIRAQVTVDGRIDASAFDEHQFAAHGFAWFTTYVTALQQMKAWSDRLVAQGKRGTLETLILQVAFGEYLAQIKGGIPMSQGEIIRLTTLGASESDIQAFCSSRAVAVLSAYGNSDAARRAISIEIEDSLDTGRFGETGLEDETLDLVRDQFRRFVDEKVSPHAHGWHERDELIPIEIVNEMSELGVFGLTIPEEFGGLGMGKTAMCVVTEELSRGYIGVGSLGTRSEIAAELIRLGGTDAQKEHYLPKLASGEILPTAVFTEPNNGSDLAHLRTRAIKDGDTYKVTGNKTWITHAARSDLMTLLTRTNPDEAGYRGLSMLLAEKPRGTDDNPFPADGMSGGEIEVLGYRGMKEYELSFDGFEVPTANLLGGEEGQGFKQLMATFESARIQTAARAVGVAQNALEIGMRYAKDRIQFSKPLYAFPRVYGKVAWMVVETMIARQLTYFSAIEKDQDIRCDIEAGMAKLLGARVAWSNADNALQIHGGNGYALEYQISRVLCDARILNIFEGAAEIQAQVVTRGLLGR</sequence>
<evidence type="ECO:0000313" key="10">
    <source>
        <dbReference type="EMBL" id="RCK46059.1"/>
    </source>
</evidence>
<evidence type="ECO:0000259" key="9">
    <source>
        <dbReference type="Pfam" id="PF02771"/>
    </source>
</evidence>
<dbReference type="FunFam" id="1.20.140.10:FF:000001">
    <property type="entry name" value="Acyl-CoA dehydrogenase"/>
    <property type="match status" value="1"/>
</dbReference>
<dbReference type="GO" id="GO:0050660">
    <property type="term" value="F:flavin adenine dinucleotide binding"/>
    <property type="evidence" value="ECO:0007669"/>
    <property type="project" value="InterPro"/>
</dbReference>
<evidence type="ECO:0000256" key="2">
    <source>
        <dbReference type="ARBA" id="ARBA00009347"/>
    </source>
</evidence>